<dbReference type="EMBL" id="JABANM010025540">
    <property type="protein sequence ID" value="KAF4714437.1"/>
    <property type="molecule type" value="Genomic_DNA"/>
</dbReference>
<name>A0A7J6R1I1_PEROL</name>
<feature type="non-terminal residue" evidence="2">
    <location>
        <position position="1"/>
    </location>
</feature>
<protein>
    <submittedName>
        <fullName evidence="2">Uncharacterized protein</fullName>
    </submittedName>
</protein>
<accession>A0A7J6R1I1</accession>
<dbReference type="AlphaFoldDB" id="A0A7J6R1I1"/>
<evidence type="ECO:0000313" key="3">
    <source>
        <dbReference type="Proteomes" id="UP000574390"/>
    </source>
</evidence>
<organism evidence="2 3">
    <name type="scientific">Perkinsus olseni</name>
    <name type="common">Perkinsus atlanticus</name>
    <dbReference type="NCBI Taxonomy" id="32597"/>
    <lineage>
        <taxon>Eukaryota</taxon>
        <taxon>Sar</taxon>
        <taxon>Alveolata</taxon>
        <taxon>Perkinsozoa</taxon>
        <taxon>Perkinsea</taxon>
        <taxon>Perkinsida</taxon>
        <taxon>Perkinsidae</taxon>
        <taxon>Perkinsus</taxon>
    </lineage>
</organism>
<proteinExistence type="predicted"/>
<dbReference type="Proteomes" id="UP000574390">
    <property type="component" value="Unassembled WGS sequence"/>
</dbReference>
<reference evidence="2 3" key="1">
    <citation type="submission" date="2020-04" db="EMBL/GenBank/DDBJ databases">
        <title>Perkinsus olseni comparative genomics.</title>
        <authorList>
            <person name="Bogema D.R."/>
        </authorList>
    </citation>
    <scope>NUCLEOTIDE SEQUENCE [LARGE SCALE GENOMIC DNA]</scope>
    <source>
        <strain evidence="2">ATCC PRA-205</strain>
    </source>
</reference>
<evidence type="ECO:0000256" key="1">
    <source>
        <dbReference type="SAM" id="MobiDB-lite"/>
    </source>
</evidence>
<evidence type="ECO:0000313" key="2">
    <source>
        <dbReference type="EMBL" id="KAF4714437.1"/>
    </source>
</evidence>
<comment type="caution">
    <text evidence="2">The sequence shown here is derived from an EMBL/GenBank/DDBJ whole genome shotgun (WGS) entry which is preliminary data.</text>
</comment>
<feature type="region of interest" description="Disordered" evidence="1">
    <location>
        <begin position="1"/>
        <end position="28"/>
    </location>
</feature>
<gene>
    <name evidence="2" type="ORF">FOZ62_005869</name>
</gene>
<sequence>MSDAASSVSADRGHQRAPAEALATVDRANGGLTKEYKRRLRRREKPFMPVRLRGLRLVGEAYPHFSSSSAQSVLLLLLAGHPVRKGIVQVIIEETEEETDEDEHAPRIGNLHRPSQGNHLAFLRRGLSRLEGLATDVGEDFEGLQRVFARRAAARQCEDPKSSFIATLVEELGSLSAGSRLAVA</sequence>